<feature type="non-terminal residue" evidence="1">
    <location>
        <position position="30"/>
    </location>
</feature>
<proteinExistence type="predicted"/>
<dbReference type="EMBL" id="DNZF01000147">
    <property type="protein sequence ID" value="HBK53591.1"/>
    <property type="molecule type" value="Genomic_DNA"/>
</dbReference>
<comment type="caution">
    <text evidence="1">The sequence shown here is derived from an EMBL/GenBank/DDBJ whole genome shotgun (WGS) entry which is preliminary data.</text>
</comment>
<dbReference type="Proteomes" id="UP000263273">
    <property type="component" value="Unassembled WGS sequence"/>
</dbReference>
<dbReference type="AlphaFoldDB" id="A0A354YXZ7"/>
<gene>
    <name evidence="1" type="ORF">DDZ44_06625</name>
</gene>
<accession>A0A354YXZ7</accession>
<name>A0A354YXZ7_9FIRM</name>
<protein>
    <submittedName>
        <fullName evidence="1">VapC toxin family PIN domain ribonuclease</fullName>
    </submittedName>
</protein>
<evidence type="ECO:0000313" key="2">
    <source>
        <dbReference type="Proteomes" id="UP000263273"/>
    </source>
</evidence>
<reference evidence="1 2" key="1">
    <citation type="journal article" date="2018" name="Nat. Biotechnol.">
        <title>A standardized bacterial taxonomy based on genome phylogeny substantially revises the tree of life.</title>
        <authorList>
            <person name="Parks D.H."/>
            <person name="Chuvochina M."/>
            <person name="Waite D.W."/>
            <person name="Rinke C."/>
            <person name="Skarshewski A."/>
            <person name="Chaumeil P.A."/>
            <person name="Hugenholtz P."/>
        </authorList>
    </citation>
    <scope>NUCLEOTIDE SEQUENCE [LARGE SCALE GENOMIC DNA]</scope>
    <source>
        <strain evidence="1">UBA10948</strain>
    </source>
</reference>
<sequence>MSKSYIFDSYAVLSYLQDEPCADEIFALLR</sequence>
<evidence type="ECO:0000313" key="1">
    <source>
        <dbReference type="EMBL" id="HBK53591.1"/>
    </source>
</evidence>
<organism evidence="1 2">
    <name type="scientific">Syntrophomonas wolfei</name>
    <dbReference type="NCBI Taxonomy" id="863"/>
    <lineage>
        <taxon>Bacteria</taxon>
        <taxon>Bacillati</taxon>
        <taxon>Bacillota</taxon>
        <taxon>Clostridia</taxon>
        <taxon>Eubacteriales</taxon>
        <taxon>Syntrophomonadaceae</taxon>
        <taxon>Syntrophomonas</taxon>
    </lineage>
</organism>